<protein>
    <submittedName>
        <fullName evidence="1">Uncharacterized protein</fullName>
    </submittedName>
</protein>
<proteinExistence type="predicted"/>
<keyword evidence="2" id="KW-1185">Reference proteome</keyword>
<comment type="caution">
    <text evidence="1">The sequence shown here is derived from an EMBL/GenBank/DDBJ whole genome shotgun (WGS) entry which is preliminary data.</text>
</comment>
<dbReference type="AlphaFoldDB" id="A0A395NNB4"/>
<organism evidence="1 2">
    <name type="scientific">Trichoderma arundinaceum</name>
    <dbReference type="NCBI Taxonomy" id="490622"/>
    <lineage>
        <taxon>Eukaryota</taxon>
        <taxon>Fungi</taxon>
        <taxon>Dikarya</taxon>
        <taxon>Ascomycota</taxon>
        <taxon>Pezizomycotina</taxon>
        <taxon>Sordariomycetes</taxon>
        <taxon>Hypocreomycetidae</taxon>
        <taxon>Hypocreales</taxon>
        <taxon>Hypocreaceae</taxon>
        <taxon>Trichoderma</taxon>
    </lineage>
</organism>
<gene>
    <name evidence="1" type="ORF">TARUN_4703</name>
</gene>
<reference evidence="1 2" key="1">
    <citation type="journal article" date="2018" name="PLoS Pathog.">
        <title>Evolution of structural diversity of trichothecenes, a family of toxins produced by plant pathogenic and entomopathogenic fungi.</title>
        <authorList>
            <person name="Proctor R.H."/>
            <person name="McCormick S.P."/>
            <person name="Kim H.S."/>
            <person name="Cardoza R.E."/>
            <person name="Stanley A.M."/>
            <person name="Lindo L."/>
            <person name="Kelly A."/>
            <person name="Brown D.W."/>
            <person name="Lee T."/>
            <person name="Vaughan M.M."/>
            <person name="Alexander N.J."/>
            <person name="Busman M."/>
            <person name="Gutierrez S."/>
        </authorList>
    </citation>
    <scope>NUCLEOTIDE SEQUENCE [LARGE SCALE GENOMIC DNA]</scope>
    <source>
        <strain evidence="1 2">IBT 40837</strain>
    </source>
</reference>
<evidence type="ECO:0000313" key="1">
    <source>
        <dbReference type="EMBL" id="RFU77489.1"/>
    </source>
</evidence>
<accession>A0A395NNB4</accession>
<dbReference type="Proteomes" id="UP000266272">
    <property type="component" value="Unassembled WGS sequence"/>
</dbReference>
<evidence type="ECO:0000313" key="2">
    <source>
        <dbReference type="Proteomes" id="UP000266272"/>
    </source>
</evidence>
<sequence>MGQQMAASGQRAKAARGRALEGREQATAGWRCRCCAVLANQVDGFGFAAAFGGPSAIERSDLAANQWSSNEYGRRRYACTRGQLEQWMALNFRLTGGDEPLKSQPGKGNTEGAIGAPVRPKVNAMRASCFLFLFFYRPSREEERSQIALHSSPSNTRCCISKVTMAADAAALLRTPALEDAWADAAET</sequence>
<dbReference type="EMBL" id="PXOA01000278">
    <property type="protein sequence ID" value="RFU77489.1"/>
    <property type="molecule type" value="Genomic_DNA"/>
</dbReference>
<name>A0A395NNB4_TRIAR</name>